<dbReference type="AlphaFoldDB" id="A0A2R6NGP1"/>
<keyword evidence="3" id="KW-1185">Reference proteome</keyword>
<name>A0A2R6NGP1_9APHY</name>
<dbReference type="Proteomes" id="UP000186601">
    <property type="component" value="Unassembled WGS sequence"/>
</dbReference>
<evidence type="ECO:0000256" key="1">
    <source>
        <dbReference type="SAM" id="MobiDB-lite"/>
    </source>
</evidence>
<gene>
    <name evidence="2" type="ORF">PHLCEN_2v12633</name>
</gene>
<feature type="region of interest" description="Disordered" evidence="1">
    <location>
        <begin position="1"/>
        <end position="21"/>
    </location>
</feature>
<reference evidence="2 3" key="1">
    <citation type="submission" date="2018-02" db="EMBL/GenBank/DDBJ databases">
        <title>Genome sequence of the basidiomycete white-rot fungus Phlebia centrifuga.</title>
        <authorList>
            <person name="Granchi Z."/>
            <person name="Peng M."/>
            <person name="de Vries R.P."/>
            <person name="Hilden K."/>
            <person name="Makela M.R."/>
            <person name="Grigoriev I."/>
            <person name="Riley R."/>
        </authorList>
    </citation>
    <scope>NUCLEOTIDE SEQUENCE [LARGE SCALE GENOMIC DNA]</scope>
    <source>
        <strain evidence="2 3">FBCC195</strain>
    </source>
</reference>
<evidence type="ECO:0000313" key="2">
    <source>
        <dbReference type="EMBL" id="PSR71493.1"/>
    </source>
</evidence>
<accession>A0A2R6NGP1</accession>
<comment type="caution">
    <text evidence="2">The sequence shown here is derived from an EMBL/GenBank/DDBJ whole genome shotgun (WGS) entry which is preliminary data.</text>
</comment>
<dbReference type="EMBL" id="MLYV02001281">
    <property type="protein sequence ID" value="PSR71493.1"/>
    <property type="molecule type" value="Genomic_DNA"/>
</dbReference>
<feature type="compositionally biased region" description="Polar residues" evidence="1">
    <location>
        <begin position="8"/>
        <end position="17"/>
    </location>
</feature>
<sequence length="121" mass="13621">MPEIQSYAGHTSATSAETAFDTDDFNEREFLTLTEARSGNLQLAMNCSLPKDSVQNMQQKFDVNQHNCANDILEVDVDIDSNNLNKQVEPAQLDLQLEGMRLQGMRLLFWRAADNLREGGD</sequence>
<protein>
    <submittedName>
        <fullName evidence="2">Uncharacterized protein</fullName>
    </submittedName>
</protein>
<proteinExistence type="predicted"/>
<organism evidence="2 3">
    <name type="scientific">Hermanssonia centrifuga</name>
    <dbReference type="NCBI Taxonomy" id="98765"/>
    <lineage>
        <taxon>Eukaryota</taxon>
        <taxon>Fungi</taxon>
        <taxon>Dikarya</taxon>
        <taxon>Basidiomycota</taxon>
        <taxon>Agaricomycotina</taxon>
        <taxon>Agaricomycetes</taxon>
        <taxon>Polyporales</taxon>
        <taxon>Meruliaceae</taxon>
        <taxon>Hermanssonia</taxon>
    </lineage>
</organism>
<evidence type="ECO:0000313" key="3">
    <source>
        <dbReference type="Proteomes" id="UP000186601"/>
    </source>
</evidence>